<evidence type="ECO:0000313" key="5">
    <source>
        <dbReference type="EnsemblPlants" id="ONIVA01G01050.1"/>
    </source>
</evidence>
<feature type="domain" description="Wall-associated receptor kinase galacturonan-binding" evidence="4">
    <location>
        <begin position="56"/>
        <end position="120"/>
    </location>
</feature>
<feature type="transmembrane region" description="Helical" evidence="3">
    <location>
        <begin position="28"/>
        <end position="47"/>
    </location>
</feature>
<dbReference type="STRING" id="4536.A0A0E0FFA3"/>
<organism evidence="5">
    <name type="scientific">Oryza nivara</name>
    <name type="common">Indian wild rice</name>
    <name type="synonym">Oryza sativa f. spontanea</name>
    <dbReference type="NCBI Taxonomy" id="4536"/>
    <lineage>
        <taxon>Eukaryota</taxon>
        <taxon>Viridiplantae</taxon>
        <taxon>Streptophyta</taxon>
        <taxon>Embryophyta</taxon>
        <taxon>Tracheophyta</taxon>
        <taxon>Spermatophyta</taxon>
        <taxon>Magnoliopsida</taxon>
        <taxon>Liliopsida</taxon>
        <taxon>Poales</taxon>
        <taxon>Poaceae</taxon>
        <taxon>BOP clade</taxon>
        <taxon>Oryzoideae</taxon>
        <taxon>Oryzeae</taxon>
        <taxon>Oryzinae</taxon>
        <taxon>Oryza</taxon>
    </lineage>
</organism>
<keyword evidence="6" id="KW-1185">Reference proteome</keyword>
<evidence type="ECO:0000259" key="4">
    <source>
        <dbReference type="Pfam" id="PF13947"/>
    </source>
</evidence>
<evidence type="ECO:0000256" key="2">
    <source>
        <dbReference type="ARBA" id="ARBA00022729"/>
    </source>
</evidence>
<dbReference type="GO" id="GO:0016020">
    <property type="term" value="C:membrane"/>
    <property type="evidence" value="ECO:0007669"/>
    <property type="project" value="UniProtKB-SubCell"/>
</dbReference>
<dbReference type="Gramene" id="ONIVA01G01050.1">
    <property type="protein sequence ID" value="ONIVA01G01050.1"/>
    <property type="gene ID" value="ONIVA01G01050"/>
</dbReference>
<evidence type="ECO:0000256" key="1">
    <source>
        <dbReference type="ARBA" id="ARBA00004167"/>
    </source>
</evidence>
<proteinExistence type="predicted"/>
<protein>
    <recommendedName>
        <fullName evidence="4">Wall-associated receptor kinase galacturonan-binding domain-containing protein</fullName>
    </recommendedName>
</protein>
<reference evidence="5" key="2">
    <citation type="submission" date="2018-04" db="EMBL/GenBank/DDBJ databases">
        <title>OnivRS2 (Oryza nivara Reference Sequence Version 2).</title>
        <authorList>
            <person name="Zhang J."/>
            <person name="Kudrna D."/>
            <person name="Lee S."/>
            <person name="Talag J."/>
            <person name="Rajasekar S."/>
            <person name="Welchert J."/>
            <person name="Hsing Y.-I."/>
            <person name="Wing R.A."/>
        </authorList>
    </citation>
    <scope>NUCLEOTIDE SEQUENCE [LARGE SCALE GENOMIC DNA]</scope>
</reference>
<dbReference type="InterPro" id="IPR025287">
    <property type="entry name" value="WAK_GUB"/>
</dbReference>
<comment type="subcellular location">
    <subcellularLocation>
        <location evidence="1">Membrane</location>
        <topology evidence="1">Single-pass membrane protein</topology>
    </subcellularLocation>
</comment>
<dbReference type="eggNOG" id="KOG1187">
    <property type="taxonomic scope" value="Eukaryota"/>
</dbReference>
<dbReference type="GO" id="GO:0030247">
    <property type="term" value="F:polysaccharide binding"/>
    <property type="evidence" value="ECO:0007669"/>
    <property type="project" value="InterPro"/>
</dbReference>
<dbReference type="AlphaFoldDB" id="A0A0E0FFA3"/>
<accession>A0A0E0FFA3</accession>
<dbReference type="Pfam" id="PF13947">
    <property type="entry name" value="GUB_WAK_bind"/>
    <property type="match status" value="1"/>
</dbReference>
<keyword evidence="2" id="KW-0732">Signal</keyword>
<name>A0A0E0FFA3_ORYNI</name>
<evidence type="ECO:0000313" key="6">
    <source>
        <dbReference type="Proteomes" id="UP000006591"/>
    </source>
</evidence>
<keyword evidence="3" id="KW-1133">Transmembrane helix</keyword>
<dbReference type="EnsemblPlants" id="ONIVA01G01050.1">
    <property type="protein sequence ID" value="ONIVA01G01050.1"/>
    <property type="gene ID" value="ONIVA01G01050"/>
</dbReference>
<reference evidence="5" key="1">
    <citation type="submission" date="2015-04" db="UniProtKB">
        <authorList>
            <consortium name="EnsemblPlants"/>
        </authorList>
    </citation>
    <scope>IDENTIFICATION</scope>
    <source>
        <strain evidence="5">SL10</strain>
    </source>
</reference>
<sequence length="227" mass="26076">MSIQSLAALHFFFNLVKKMQHWDATHMQMQITTVLCVVAAALIVVHVQGRHHKVGCRPFSCGHLHNISYPFRRRGDPHRCGVESYELDCSSSSKVTIQINTRTYYVSSIDYNAYVFWVIDANMQDTGCPLLVKDTNTTSGCCPLPRWDSHSFFWTNYMADNVDLLVPRDTITWAIFVNCSQELVITNNSSIKYIPARGLSDHDFFLRLYACCYSLTVFISCHIHRKH</sequence>
<dbReference type="HOGENOM" id="CLU_1221365_0_0_1"/>
<dbReference type="PANTHER" id="PTHR33138">
    <property type="entry name" value="OS01G0690200 PROTEIN"/>
    <property type="match status" value="1"/>
</dbReference>
<dbReference type="Proteomes" id="UP000006591">
    <property type="component" value="Chromosome 1"/>
</dbReference>
<keyword evidence="3" id="KW-0472">Membrane</keyword>
<dbReference type="PANTHER" id="PTHR33138:SF1">
    <property type="entry name" value="OS01G0113900 PROTEIN"/>
    <property type="match status" value="1"/>
</dbReference>
<evidence type="ECO:0000256" key="3">
    <source>
        <dbReference type="SAM" id="Phobius"/>
    </source>
</evidence>
<keyword evidence="3" id="KW-0812">Transmembrane</keyword>